<evidence type="ECO:0000256" key="1">
    <source>
        <dbReference type="SAM" id="Phobius"/>
    </source>
</evidence>
<keyword evidence="1" id="KW-1133">Transmembrane helix</keyword>
<reference evidence="2 3" key="1">
    <citation type="submission" date="2017-02" db="EMBL/GenBank/DDBJ databases">
        <authorList>
            <person name="Peterson S.W."/>
        </authorList>
    </citation>
    <scope>NUCLEOTIDE SEQUENCE [LARGE SCALE GENOMIC DNA]</scope>
    <source>
        <strain evidence="3">type strain: NCCB 100098</strain>
    </source>
</reference>
<accession>A0A1T5HXM6</accession>
<sequence>MHELFDRVTNNVAYMVSVLGVMSSSMKLEDWYFFTSILVGVVALIANIWHKRVMQRIAKEKGIFFKK</sequence>
<feature type="transmembrane region" description="Helical" evidence="1">
    <location>
        <begin position="31"/>
        <end position="49"/>
    </location>
</feature>
<evidence type="ECO:0000313" key="3">
    <source>
        <dbReference type="Proteomes" id="UP000189966"/>
    </source>
</evidence>
<dbReference type="RefSeq" id="WP_080156228.1">
    <property type="nucleotide sequence ID" value="NZ_FUZI01000001.1"/>
</dbReference>
<keyword evidence="1" id="KW-0472">Membrane</keyword>
<organism evidence="2 3">
    <name type="scientific">Photobacterium piscicola</name>
    <dbReference type="NCBI Taxonomy" id="1378299"/>
    <lineage>
        <taxon>Bacteria</taxon>
        <taxon>Pseudomonadati</taxon>
        <taxon>Pseudomonadota</taxon>
        <taxon>Gammaproteobacteria</taxon>
        <taxon>Vibrionales</taxon>
        <taxon>Vibrionaceae</taxon>
        <taxon>Photobacterium</taxon>
    </lineage>
</organism>
<proteinExistence type="predicted"/>
<name>A0A1T5HXM6_9GAMM</name>
<evidence type="ECO:0000313" key="2">
    <source>
        <dbReference type="EMBL" id="SKC31446.1"/>
    </source>
</evidence>
<dbReference type="OrthoDB" id="5820234at2"/>
<dbReference type="AlphaFoldDB" id="A0A1T5HXM6"/>
<dbReference type="Proteomes" id="UP000189966">
    <property type="component" value="Unassembled WGS sequence"/>
</dbReference>
<gene>
    <name evidence="2" type="ORF">CZ809_00924</name>
</gene>
<keyword evidence="1" id="KW-0812">Transmembrane</keyword>
<protein>
    <submittedName>
        <fullName evidence="2">Uncharacterized protein</fullName>
    </submittedName>
</protein>
<dbReference type="EMBL" id="FUZI01000001">
    <property type="protein sequence ID" value="SKC31446.1"/>
    <property type="molecule type" value="Genomic_DNA"/>
</dbReference>